<dbReference type="GO" id="GO:0055085">
    <property type="term" value="P:transmembrane transport"/>
    <property type="evidence" value="ECO:0007669"/>
    <property type="project" value="InterPro"/>
</dbReference>
<name>A0A0W7WQN9_9RHOB</name>
<feature type="transmembrane region" description="Helical" evidence="8">
    <location>
        <begin position="371"/>
        <end position="389"/>
    </location>
</feature>
<keyword evidence="4" id="KW-1003">Cell membrane</keyword>
<keyword evidence="11" id="KW-1185">Reference proteome</keyword>
<dbReference type="PROSITE" id="PS50928">
    <property type="entry name" value="ABC_TM1"/>
    <property type="match status" value="1"/>
</dbReference>
<evidence type="ECO:0000256" key="5">
    <source>
        <dbReference type="ARBA" id="ARBA00022692"/>
    </source>
</evidence>
<feature type="transmembrane region" description="Helical" evidence="8">
    <location>
        <begin position="343"/>
        <end position="365"/>
    </location>
</feature>
<evidence type="ECO:0000256" key="4">
    <source>
        <dbReference type="ARBA" id="ARBA00022475"/>
    </source>
</evidence>
<keyword evidence="7 8" id="KW-0472">Membrane</keyword>
<feature type="transmembrane region" description="Helical" evidence="8">
    <location>
        <begin position="524"/>
        <end position="547"/>
    </location>
</feature>
<evidence type="ECO:0000313" key="11">
    <source>
        <dbReference type="Proteomes" id="UP000054396"/>
    </source>
</evidence>
<evidence type="ECO:0000256" key="7">
    <source>
        <dbReference type="ARBA" id="ARBA00023136"/>
    </source>
</evidence>
<dbReference type="SUPFAM" id="SSF161098">
    <property type="entry name" value="MetI-like"/>
    <property type="match status" value="1"/>
</dbReference>
<evidence type="ECO:0000256" key="1">
    <source>
        <dbReference type="ARBA" id="ARBA00004651"/>
    </source>
</evidence>
<evidence type="ECO:0000256" key="6">
    <source>
        <dbReference type="ARBA" id="ARBA00022989"/>
    </source>
</evidence>
<evidence type="ECO:0000313" key="10">
    <source>
        <dbReference type="EMBL" id="KUF12865.1"/>
    </source>
</evidence>
<dbReference type="PANTHER" id="PTHR42929">
    <property type="entry name" value="INNER MEMBRANE ABC TRANSPORTER PERMEASE PROTEIN YDCU-RELATED-RELATED"/>
    <property type="match status" value="1"/>
</dbReference>
<dbReference type="CDD" id="cd06261">
    <property type="entry name" value="TM_PBP2"/>
    <property type="match status" value="1"/>
</dbReference>
<dbReference type="Gene3D" id="1.10.3720.10">
    <property type="entry name" value="MetI-like"/>
    <property type="match status" value="1"/>
</dbReference>
<evidence type="ECO:0000259" key="9">
    <source>
        <dbReference type="PROSITE" id="PS50928"/>
    </source>
</evidence>
<dbReference type="Pfam" id="PF00528">
    <property type="entry name" value="BPD_transp_1"/>
    <property type="match status" value="1"/>
</dbReference>
<evidence type="ECO:0000256" key="2">
    <source>
        <dbReference type="ARBA" id="ARBA00007069"/>
    </source>
</evidence>
<gene>
    <name evidence="10" type="ORF">AVJ23_02970</name>
</gene>
<protein>
    <submittedName>
        <fullName evidence="10">Polyamine ABC transporter permease</fullName>
    </submittedName>
</protein>
<keyword evidence="3 8" id="KW-0813">Transport</keyword>
<evidence type="ECO:0000256" key="8">
    <source>
        <dbReference type="RuleBase" id="RU363032"/>
    </source>
</evidence>
<proteinExistence type="inferred from homology"/>
<dbReference type="InterPro" id="IPR000515">
    <property type="entry name" value="MetI-like"/>
</dbReference>
<dbReference type="STRING" id="1685382.AVJ23_02970"/>
<dbReference type="InterPro" id="IPR035906">
    <property type="entry name" value="MetI-like_sf"/>
</dbReference>
<comment type="subcellular location">
    <subcellularLocation>
        <location evidence="1 8">Cell membrane</location>
        <topology evidence="1 8">Multi-pass membrane protein</topology>
    </subcellularLocation>
</comment>
<dbReference type="GO" id="GO:0005886">
    <property type="term" value="C:plasma membrane"/>
    <property type="evidence" value="ECO:0007669"/>
    <property type="project" value="UniProtKB-SubCell"/>
</dbReference>
<organism evidence="10 11">
    <name type="scientific">Pseudoponticoccus marisrubri</name>
    <dbReference type="NCBI Taxonomy" id="1685382"/>
    <lineage>
        <taxon>Bacteria</taxon>
        <taxon>Pseudomonadati</taxon>
        <taxon>Pseudomonadota</taxon>
        <taxon>Alphaproteobacteria</taxon>
        <taxon>Rhodobacterales</taxon>
        <taxon>Roseobacteraceae</taxon>
        <taxon>Pseudoponticoccus</taxon>
    </lineage>
</organism>
<keyword evidence="5 8" id="KW-0812">Transmembrane</keyword>
<keyword evidence="6 8" id="KW-1133">Transmembrane helix</keyword>
<feature type="domain" description="ABC transmembrane type-1" evidence="9">
    <location>
        <begin position="339"/>
        <end position="547"/>
    </location>
</feature>
<accession>A0A0W7WQN9</accession>
<comment type="caution">
    <text evidence="10">The sequence shown here is derived from an EMBL/GenBank/DDBJ whole genome shotgun (WGS) entry which is preliminary data.</text>
</comment>
<dbReference type="AlphaFoldDB" id="A0A0W7WQN9"/>
<dbReference type="PANTHER" id="PTHR42929:SF5">
    <property type="entry name" value="ABC TRANSPORTER PERMEASE PROTEIN"/>
    <property type="match status" value="1"/>
</dbReference>
<evidence type="ECO:0000256" key="3">
    <source>
        <dbReference type="ARBA" id="ARBA00022448"/>
    </source>
</evidence>
<dbReference type="Proteomes" id="UP000054396">
    <property type="component" value="Unassembled WGS sequence"/>
</dbReference>
<sequence length="560" mass="62647">MRAADAAENLGGPVLAADGTPLKKSLARALRMQKLRALALIAPLLIFVLVTFIAPIADMLFRSVENQIVSETLPRTVAALEDWDAESGELPGDAVFEAAYTDIFIAAENKRHTRLGTRLNYELTGVSSLFRKSGRGLDDIGEVYLDQFEDLDENWDEALPWAELMGTEASVAAFREWEAAEDAAREAGRDFDEPIPSFELRADISETLPRTAEMYQRFATFMEVEEEDSAFEEEPWSIVYTRLYEDLRDGDMSSYDGPRAEMLQAADALVDNPDFETVTLQDGFEEIDEDWLDPEVWRTIQTYSPNYTSGYFLNAVDMQKTPDGPALRDEDERIYGLLFKRTMFMSLMITFSCILLAYPVAYLLSNLPMRSANLLMILVLLPFWTSLLVRTSAWKVMLQQQGVINDVLVWLGLVGDAERLVMINNQFGTIVAMTHILLPFMILPMYSVMSTIPPYYVRAAKSLGATNWTAFWRVYFPQSVPGIGAGSILVFILAIGYYITPEIVGGTTGTFISNRIAYHISSSLNWGLAAALGTILLAVVLILYWAYDRIVGIDNVKLGG</sequence>
<feature type="transmembrane region" description="Helical" evidence="8">
    <location>
        <begin position="37"/>
        <end position="57"/>
    </location>
</feature>
<comment type="similarity">
    <text evidence="2">Belongs to the binding-protein-dependent transport system permease family. CysTW subfamily.</text>
</comment>
<reference evidence="10 11" key="1">
    <citation type="submission" date="2015-12" db="EMBL/GenBank/DDBJ databases">
        <authorList>
            <person name="Shamseldin A."/>
            <person name="Moawad H."/>
            <person name="Abd El-Rahim W.M."/>
            <person name="Sadowsky M.J."/>
        </authorList>
    </citation>
    <scope>NUCLEOTIDE SEQUENCE [LARGE SCALE GENOMIC DNA]</scope>
    <source>
        <strain evidence="10 11">SJ5A-1</strain>
    </source>
</reference>
<feature type="transmembrane region" description="Helical" evidence="8">
    <location>
        <begin position="480"/>
        <end position="499"/>
    </location>
</feature>
<dbReference type="EMBL" id="LPXO01000001">
    <property type="protein sequence ID" value="KUF12865.1"/>
    <property type="molecule type" value="Genomic_DNA"/>
</dbReference>